<evidence type="ECO:0000313" key="5">
    <source>
        <dbReference type="Proteomes" id="UP000191672"/>
    </source>
</evidence>
<name>A0A1V6PUP0_9EURO</name>
<comment type="similarity">
    <text evidence="1">Belongs to the WAPL family.</text>
</comment>
<evidence type="ECO:0000259" key="3">
    <source>
        <dbReference type="Pfam" id="PF07814"/>
    </source>
</evidence>
<comment type="caution">
    <text evidence="4">The sequence shown here is derived from an EMBL/GenBank/DDBJ whole genome shotgun (WGS) entry which is preliminary data.</text>
</comment>
<dbReference type="OrthoDB" id="5976022at2759"/>
<proteinExistence type="inferred from homology"/>
<dbReference type="InterPro" id="IPR022771">
    <property type="entry name" value="WAPL_C"/>
</dbReference>
<feature type="compositionally biased region" description="Polar residues" evidence="2">
    <location>
        <begin position="250"/>
        <end position="269"/>
    </location>
</feature>
<dbReference type="Pfam" id="PF07814">
    <property type="entry name" value="WAPL"/>
    <property type="match status" value="1"/>
</dbReference>
<evidence type="ECO:0000256" key="1">
    <source>
        <dbReference type="ARBA" id="ARBA00006854"/>
    </source>
</evidence>
<evidence type="ECO:0000313" key="4">
    <source>
        <dbReference type="EMBL" id="OQD80663.1"/>
    </source>
</evidence>
<dbReference type="STRING" id="416450.A0A1V6PUP0"/>
<dbReference type="AlphaFoldDB" id="A0A1V6PUP0"/>
<dbReference type="InterPro" id="IPR011989">
    <property type="entry name" value="ARM-like"/>
</dbReference>
<sequence length="823" mass="90236">MENSRPWNRRPITYGSAARSQTRPDIAKFTRPSPAKRTSKEGPSPSNSRASQLINTKLQRNKNGNKKPAGSTNETNMDALAQSQADQEPDVYDFPSSDEAQNLVGRRKRRRHNTEDKEVPAPLQSTAFNSTTDGRSEVVDSGEGIVSNPAVKNVRDRRRPLIKTHETHFKSSITYSGGNKSILQQTNEISASGNPGFGKLSSRERDLEPTETSKPRRPVPNTHKASAIPTENVTPGRRRLIDSLGITDSPIETSPKSPAESQPTPNRASHNVHVNEVPVNDCQPGTPALVPSHLRGSQITYARQRSFLDDIFMTDELPTTNLIPELETPSKSVQRQLKYDAPPMARLIVADEETNEDGSVRSIHELRQAGGNARYRGAVESIFEDIEDPQNSLSGRCNAFVQLCSKLLDTGARNRFVECNFDKRLVDCLSIELQVVPAILAFCAYALASSDGNLSYVLATAAWPKLLDTSYILLDVHDDISVATKAQAGDLSRPLQKTIQNIVPQVSSVLFPKPALPKLTPCILALYCMKSTISTLQTKGESPSLSTSLLKLLVEMVSSESSRCVSQKTISTETSQFLGLGFSILEASTASSVFKDEHQDQLGSLSSLHSLLYLKSSHADRVSQKIKPLYIRVILNVTNSDILLCDKFANPELVGGLVDVVLANFGDLTEDALGQENNSLDSVILALGALTNLSERSQESRSIFLRPVGSTNSFLDRLLRLFITNVDSISTAHSVLEVHHNVAVGYLAVLLLTLCLDSSARLQIKSSFVPNGLLAVTSTVDEFLQYHQKIEEELYQFPTKGQSASGFLSRLQELVAQVRQVDL</sequence>
<feature type="compositionally biased region" description="Basic and acidic residues" evidence="2">
    <location>
        <begin position="201"/>
        <end position="214"/>
    </location>
</feature>
<gene>
    <name evidence="4" type="ORF">PENANT_c033G00655</name>
</gene>
<dbReference type="Gene3D" id="1.25.10.10">
    <property type="entry name" value="Leucine-rich Repeat Variant"/>
    <property type="match status" value="1"/>
</dbReference>
<organism evidence="4 5">
    <name type="scientific">Penicillium antarcticum</name>
    <dbReference type="NCBI Taxonomy" id="416450"/>
    <lineage>
        <taxon>Eukaryota</taxon>
        <taxon>Fungi</taxon>
        <taxon>Dikarya</taxon>
        <taxon>Ascomycota</taxon>
        <taxon>Pezizomycotina</taxon>
        <taxon>Eurotiomycetes</taxon>
        <taxon>Eurotiomycetidae</taxon>
        <taxon>Eurotiales</taxon>
        <taxon>Aspergillaceae</taxon>
        <taxon>Penicillium</taxon>
    </lineage>
</organism>
<evidence type="ECO:0000256" key="2">
    <source>
        <dbReference type="SAM" id="MobiDB-lite"/>
    </source>
</evidence>
<dbReference type="InterPro" id="IPR039874">
    <property type="entry name" value="WAPL"/>
</dbReference>
<feature type="region of interest" description="Disordered" evidence="2">
    <location>
        <begin position="189"/>
        <end position="270"/>
    </location>
</feature>
<reference evidence="5" key="1">
    <citation type="journal article" date="2017" name="Nat. Microbiol.">
        <title>Global analysis of biosynthetic gene clusters reveals vast potential of secondary metabolite production in Penicillium species.</title>
        <authorList>
            <person name="Nielsen J.C."/>
            <person name="Grijseels S."/>
            <person name="Prigent S."/>
            <person name="Ji B."/>
            <person name="Dainat J."/>
            <person name="Nielsen K.F."/>
            <person name="Frisvad J.C."/>
            <person name="Workman M."/>
            <person name="Nielsen J."/>
        </authorList>
    </citation>
    <scope>NUCLEOTIDE SEQUENCE [LARGE SCALE GENOMIC DNA]</scope>
    <source>
        <strain evidence="5">IBT 31811</strain>
    </source>
</reference>
<feature type="compositionally biased region" description="Polar residues" evidence="2">
    <location>
        <begin position="123"/>
        <end position="133"/>
    </location>
</feature>
<feature type="region of interest" description="Disordered" evidence="2">
    <location>
        <begin position="1"/>
        <end position="144"/>
    </location>
</feature>
<dbReference type="PANTHER" id="PTHR22100:SF13">
    <property type="entry name" value="WINGS APART-LIKE PROTEIN HOMOLOG"/>
    <property type="match status" value="1"/>
</dbReference>
<feature type="compositionally biased region" description="Polar residues" evidence="2">
    <location>
        <begin position="70"/>
        <end position="86"/>
    </location>
</feature>
<feature type="domain" description="Wings apart-like protein C-terminal" evidence="3">
    <location>
        <begin position="360"/>
        <end position="699"/>
    </location>
</feature>
<feature type="compositionally biased region" description="Polar residues" evidence="2">
    <location>
        <begin position="44"/>
        <end position="58"/>
    </location>
</feature>
<dbReference type="EMBL" id="MDYN01000033">
    <property type="protein sequence ID" value="OQD80663.1"/>
    <property type="molecule type" value="Genomic_DNA"/>
</dbReference>
<accession>A0A1V6PUP0</accession>
<dbReference type="Proteomes" id="UP000191672">
    <property type="component" value="Unassembled WGS sequence"/>
</dbReference>
<keyword evidence="5" id="KW-1185">Reference proteome</keyword>
<dbReference type="PANTHER" id="PTHR22100">
    <property type="entry name" value="WINGS APART-LIKE PROTEIN HOMOLOG"/>
    <property type="match status" value="1"/>
</dbReference>
<protein>
    <recommendedName>
        <fullName evidence="3">Wings apart-like protein C-terminal domain-containing protein</fullName>
    </recommendedName>
</protein>